<reference evidence="1" key="1">
    <citation type="submission" date="2020-05" db="EMBL/GenBank/DDBJ databases">
        <authorList>
            <person name="Chiriac C."/>
            <person name="Salcher M."/>
            <person name="Ghai R."/>
            <person name="Kavagutti S V."/>
        </authorList>
    </citation>
    <scope>NUCLEOTIDE SEQUENCE</scope>
</reference>
<accession>A0A6J7WXN0</accession>
<sequence length="48" mass="5307">MADSLPRLRRGIPLIEKDGGPSVTQQRNWQTLVEYVEALEARLTAGGL</sequence>
<dbReference type="EMBL" id="LR798303">
    <property type="protein sequence ID" value="CAB5222530.1"/>
    <property type="molecule type" value="Genomic_DNA"/>
</dbReference>
<gene>
    <name evidence="1" type="ORF">UFOVP368_14</name>
</gene>
<organism evidence="1">
    <name type="scientific">uncultured Caudovirales phage</name>
    <dbReference type="NCBI Taxonomy" id="2100421"/>
    <lineage>
        <taxon>Viruses</taxon>
        <taxon>Duplodnaviria</taxon>
        <taxon>Heunggongvirae</taxon>
        <taxon>Uroviricota</taxon>
        <taxon>Caudoviricetes</taxon>
        <taxon>Peduoviridae</taxon>
        <taxon>Maltschvirus</taxon>
        <taxon>Maltschvirus maltsch</taxon>
    </lineage>
</organism>
<proteinExistence type="predicted"/>
<protein>
    <submittedName>
        <fullName evidence="1">Uncharacterized protein</fullName>
    </submittedName>
</protein>
<evidence type="ECO:0000313" key="1">
    <source>
        <dbReference type="EMBL" id="CAB5222530.1"/>
    </source>
</evidence>
<name>A0A6J7WXN0_9CAUD</name>